<dbReference type="Pfam" id="PF10607">
    <property type="entry name" value="CTLH"/>
    <property type="match status" value="1"/>
</dbReference>
<dbReference type="FunFam" id="3.30.40.10:FF:000143">
    <property type="entry name" value="Regulator of gluconeogenesis Rmd5"/>
    <property type="match status" value="1"/>
</dbReference>
<keyword evidence="10" id="KW-0808">Transferase</keyword>
<keyword evidence="4 6" id="KW-0863">Zinc-finger</keyword>
<dbReference type="InterPro" id="IPR006594">
    <property type="entry name" value="LisH"/>
</dbReference>
<dbReference type="Pfam" id="PF13445">
    <property type="entry name" value="zf-RING_UBOX"/>
    <property type="match status" value="1"/>
</dbReference>
<keyword evidence="2" id="KW-0963">Cytoplasm</keyword>
<evidence type="ECO:0000256" key="1">
    <source>
        <dbReference type="ARBA" id="ARBA00004496"/>
    </source>
</evidence>
<evidence type="ECO:0000256" key="3">
    <source>
        <dbReference type="ARBA" id="ARBA00022723"/>
    </source>
</evidence>
<dbReference type="Pfam" id="PF14937">
    <property type="entry name" value="DUF4500"/>
    <property type="match status" value="1"/>
</dbReference>
<dbReference type="GO" id="GO:0061630">
    <property type="term" value="F:ubiquitin protein ligase activity"/>
    <property type="evidence" value="ECO:0007669"/>
    <property type="project" value="InterPro"/>
</dbReference>
<evidence type="ECO:0000256" key="2">
    <source>
        <dbReference type="ARBA" id="ARBA00022490"/>
    </source>
</evidence>
<protein>
    <submittedName>
        <fullName evidence="10">E3 ubiquitin-protein transferase RMND5A-like isoform X1</fullName>
    </submittedName>
</protein>
<feature type="domain" description="RING-Gid-type" evidence="9">
    <location>
        <begin position="397"/>
        <end position="438"/>
    </location>
</feature>
<dbReference type="GO" id="GO:0043161">
    <property type="term" value="P:proteasome-mediated ubiquitin-dependent protein catabolic process"/>
    <property type="evidence" value="ECO:0007669"/>
    <property type="project" value="InterPro"/>
</dbReference>
<dbReference type="InterPro" id="IPR006595">
    <property type="entry name" value="CTLH_C"/>
</dbReference>
<keyword evidence="11" id="KW-1185">Reference proteome</keyword>
<dbReference type="InterPro" id="IPR044063">
    <property type="entry name" value="ZF_RING_GID"/>
</dbReference>
<dbReference type="PROSITE" id="PS51867">
    <property type="entry name" value="ZF_RING_GID"/>
    <property type="match status" value="1"/>
</dbReference>
<evidence type="ECO:0000313" key="11">
    <source>
        <dbReference type="Proteomes" id="UP000478052"/>
    </source>
</evidence>
<dbReference type="PANTHER" id="PTHR12170">
    <property type="entry name" value="MACROPHAGE ERYTHROBLAST ATTACHER-RELATED"/>
    <property type="match status" value="1"/>
</dbReference>
<keyword evidence="7" id="KW-1133">Transmembrane helix</keyword>
<organism evidence="10 11">
    <name type="scientific">Aphis craccivora</name>
    <name type="common">Cowpea aphid</name>
    <dbReference type="NCBI Taxonomy" id="307492"/>
    <lineage>
        <taxon>Eukaryota</taxon>
        <taxon>Metazoa</taxon>
        <taxon>Ecdysozoa</taxon>
        <taxon>Arthropoda</taxon>
        <taxon>Hexapoda</taxon>
        <taxon>Insecta</taxon>
        <taxon>Pterygota</taxon>
        <taxon>Neoptera</taxon>
        <taxon>Paraneoptera</taxon>
        <taxon>Hemiptera</taxon>
        <taxon>Sternorrhyncha</taxon>
        <taxon>Aphidomorpha</taxon>
        <taxon>Aphidoidea</taxon>
        <taxon>Aphididae</taxon>
        <taxon>Aphidini</taxon>
        <taxon>Aphis</taxon>
        <taxon>Aphis</taxon>
    </lineage>
</organism>
<dbReference type="AlphaFoldDB" id="A0A6G0Z965"/>
<dbReference type="PROSITE" id="PS50897">
    <property type="entry name" value="CTLH"/>
    <property type="match status" value="1"/>
</dbReference>
<keyword evidence="7" id="KW-0472">Membrane</keyword>
<feature type="transmembrane region" description="Helical" evidence="7">
    <location>
        <begin position="35"/>
        <end position="53"/>
    </location>
</feature>
<keyword evidence="5" id="KW-0862">Zinc</keyword>
<dbReference type="EMBL" id="VUJU01001025">
    <property type="protein sequence ID" value="KAF0767190.1"/>
    <property type="molecule type" value="Genomic_DNA"/>
</dbReference>
<evidence type="ECO:0000313" key="10">
    <source>
        <dbReference type="EMBL" id="KAF0767190.1"/>
    </source>
</evidence>
<gene>
    <name evidence="10" type="ORF">FWK35_00007053</name>
</gene>
<dbReference type="InterPro" id="IPR024964">
    <property type="entry name" value="CTLH/CRA"/>
</dbReference>
<feature type="domain" description="CTLH" evidence="8">
    <location>
        <begin position="234"/>
        <end position="291"/>
    </location>
</feature>
<dbReference type="OrthoDB" id="1933281at2759"/>
<name>A0A6G0Z965_APHCR</name>
<dbReference type="PROSITE" id="PS50896">
    <property type="entry name" value="LISH"/>
    <property type="match status" value="1"/>
</dbReference>
<comment type="caution">
    <text evidence="10">The sequence shown here is derived from an EMBL/GenBank/DDBJ whole genome shotgun (WGS) entry which is preliminary data.</text>
</comment>
<evidence type="ECO:0000256" key="6">
    <source>
        <dbReference type="PROSITE-ProRule" id="PRU01215"/>
    </source>
</evidence>
<evidence type="ECO:0000259" key="9">
    <source>
        <dbReference type="PROSITE" id="PS51867"/>
    </source>
</evidence>
<sequence length="452" mass="52303">MKDRQSAPGDGIRSLKTSRVFRIINFELYSKPNKVIMALGLVSISFTFGYLVYMRHQYEKMGYYPAVAEDGRHERYFIQPLSVYLKMESCQAVEADIDKLIAKYNKYGPKWQFQLHRFISTLERYKREIESQSSEIDKCGLSSTILQMKLAIKDISNEHRRWHSDVSRVGKTIDKNFISGYTEASNKKAFKTDHEKEILNKIICMHLYRDSKWEVAEEFLKEAGITVDDKQKQRYLNLNHIVDSLRQKDPMPAFEWVYQNKIQLDAKKSDLEFKLHQIVFLDILNRGDQYEAVVYARTNFSRFIDKQKEIQSTMGMLLYPPNVTQMRTEVIDLFIKDSCLSDDDMLSVCVNVGCSALPALLDIKQAICRDVGGVWNENDELPIKIDTGFAYHSVFACPILRTRSGTSNPPMMLVCGHVISKDALNKLERSGRLKCPYCPKEQLPSEARTINF</sequence>
<dbReference type="InterPro" id="IPR027370">
    <property type="entry name" value="Znf-RING_euk"/>
</dbReference>
<evidence type="ECO:0000256" key="7">
    <source>
        <dbReference type="SAM" id="Phobius"/>
    </source>
</evidence>
<dbReference type="GO" id="GO:0005634">
    <property type="term" value="C:nucleus"/>
    <property type="evidence" value="ECO:0007669"/>
    <property type="project" value="TreeGrafter"/>
</dbReference>
<feature type="zinc finger region" description="RING-Gid-type" evidence="6">
    <location>
        <begin position="397"/>
        <end position="438"/>
    </location>
</feature>
<proteinExistence type="predicted"/>
<reference evidence="10 11" key="1">
    <citation type="submission" date="2019-08" db="EMBL/GenBank/DDBJ databases">
        <title>Whole genome of Aphis craccivora.</title>
        <authorList>
            <person name="Voronova N.V."/>
            <person name="Shulinski R.S."/>
            <person name="Bandarenka Y.V."/>
            <person name="Zhorov D.G."/>
            <person name="Warner D."/>
        </authorList>
    </citation>
    <scope>NUCLEOTIDE SEQUENCE [LARGE SCALE GENOMIC DNA]</scope>
    <source>
        <strain evidence="10">180601</strain>
        <tissue evidence="10">Whole Body</tissue>
    </source>
</reference>
<dbReference type="GO" id="GO:0005737">
    <property type="term" value="C:cytoplasm"/>
    <property type="evidence" value="ECO:0007669"/>
    <property type="project" value="UniProtKB-SubCell"/>
</dbReference>
<evidence type="ECO:0000256" key="5">
    <source>
        <dbReference type="ARBA" id="ARBA00022833"/>
    </source>
</evidence>
<dbReference type="GO" id="GO:0008270">
    <property type="term" value="F:zinc ion binding"/>
    <property type="evidence" value="ECO:0007669"/>
    <property type="project" value="UniProtKB-KW"/>
</dbReference>
<dbReference type="Proteomes" id="UP000478052">
    <property type="component" value="Unassembled WGS sequence"/>
</dbReference>
<evidence type="ECO:0000259" key="8">
    <source>
        <dbReference type="PROSITE" id="PS50897"/>
    </source>
</evidence>
<dbReference type="SMART" id="SM00668">
    <property type="entry name" value="CTLH"/>
    <property type="match status" value="1"/>
</dbReference>
<keyword evidence="7" id="KW-0812">Transmembrane</keyword>
<comment type="subcellular location">
    <subcellularLocation>
        <location evidence="1">Cytoplasm</location>
    </subcellularLocation>
</comment>
<dbReference type="InterPro" id="IPR045098">
    <property type="entry name" value="Fyv10_fam"/>
</dbReference>
<dbReference type="SUPFAM" id="SSF57850">
    <property type="entry name" value="RING/U-box"/>
    <property type="match status" value="1"/>
</dbReference>
<dbReference type="PANTHER" id="PTHR12170:SF3">
    <property type="entry name" value="GH10162P"/>
    <property type="match status" value="1"/>
</dbReference>
<dbReference type="GO" id="GO:0034657">
    <property type="term" value="C:GID complex"/>
    <property type="evidence" value="ECO:0007669"/>
    <property type="project" value="TreeGrafter"/>
</dbReference>
<evidence type="ECO:0000256" key="4">
    <source>
        <dbReference type="ARBA" id="ARBA00022771"/>
    </source>
</evidence>
<dbReference type="InterPro" id="IPR026686">
    <property type="entry name" value="UPF0708"/>
</dbReference>
<accession>A0A6G0Z965</accession>
<keyword evidence="3" id="KW-0479">Metal-binding</keyword>